<evidence type="ECO:0000313" key="2">
    <source>
        <dbReference type="EMBL" id="EMA58065.1"/>
    </source>
</evidence>
<organism evidence="2 3">
    <name type="scientific">Halorubrum lipolyticum DSM 21995</name>
    <dbReference type="NCBI Taxonomy" id="1227482"/>
    <lineage>
        <taxon>Archaea</taxon>
        <taxon>Methanobacteriati</taxon>
        <taxon>Methanobacteriota</taxon>
        <taxon>Stenosarchaea group</taxon>
        <taxon>Halobacteria</taxon>
        <taxon>Halobacteriales</taxon>
        <taxon>Haloferacaceae</taxon>
        <taxon>Halorubrum</taxon>
    </lineage>
</organism>
<name>M0NN43_9EURY</name>
<dbReference type="EMBL" id="AOJG01000039">
    <property type="protein sequence ID" value="EMA58065.1"/>
    <property type="molecule type" value="Genomic_DNA"/>
</dbReference>
<dbReference type="Proteomes" id="UP000011650">
    <property type="component" value="Unassembled WGS sequence"/>
</dbReference>
<dbReference type="STRING" id="1227482.C469_14157"/>
<keyword evidence="3" id="KW-1185">Reference proteome</keyword>
<dbReference type="InterPro" id="IPR027417">
    <property type="entry name" value="P-loop_NTPase"/>
</dbReference>
<evidence type="ECO:0000313" key="3">
    <source>
        <dbReference type="Proteomes" id="UP000011650"/>
    </source>
</evidence>
<accession>M0NN43</accession>
<dbReference type="RefSeq" id="WP_008007685.1">
    <property type="nucleotide sequence ID" value="NZ_AOJG01000039.1"/>
</dbReference>
<dbReference type="AlphaFoldDB" id="M0NN43"/>
<sequence>MSTIQQDSELQCPHFEAVDEKTLRQLFSKVAAVRSDNKDLFEFTHRPIEVFRSPQGTRSEEEVVGEKEVYREFTDQRVGNFSVVIEGEVGTGKSELCAFLSHQLEEDGRPILHVDKDDDLMTLLSERIPEFYEKHFDEELPGASNFQQLREDLKKNASVVANNATSGAILNLSARGNEVDAQGKEEKIREFVQDQLSLLVEKGEYAKEIKFVTEQAYRRNDFLQVIEDSIDVEDAVEAFNEELWREIRERYQTASLGDVLERVGDRFTDTRPVIIFEDFAITAMEGKRLRNYMERDKPSDNWDFVVAGTRDSTDVLHTQTAEDRFEFYRTNRQNSNSVLFLDEDSAVDFIRPYLGYFKSFDGSVEYDRSGDGLDLSLNPAPSESICADCGFCDESFRDLFPFNEPFLERVYAGLQDDEQSPREYVMAVFDVLRDYYEGYVDAPSSADRLNVLTNNVDPATPIYESAESLANLARWYGVPTTDGIKVDARFVDAFGESEAVEGTDGVTRSDGFVTVPTDIESPGPTGPGPTGPGPTGPEPPEPPQLSKAERLIQDLRPNVQPWQSNPGEFSEITRYLRIGLTDSIKHLTNDLELFDGMGLRYNLSSQKDPFVFASQQRSPDDDQIVIDPQEFRLSDLKKLLKFGIYREEEKSQADFDELLRGLGTQLTGYARQWQQEIVEHHLRSDLKFFKKNANHTFEDFALAGYAYVVLLSSPFEEVTAERLSERFSESGSYTLDSELREALRQEVSKDGFNDLVKFMNQADRFEEMVSAFYGANANTLDVARVRERLEEHPPTAVFEGLGRGRIQRVSSRVRFDTDSKIRDIADISYDLNQLFEELEGEYREETVTTVSDELASVSISNIDGILETLRTYDHVDTDMVESLGKFVALDQQAIDEAADAARLAGDLENRSADERLQAILISMKLTKTNVYERYDDISIVGGGTESDFAKNFLEIGGYYVD</sequence>
<reference evidence="2 3" key="1">
    <citation type="journal article" date="2014" name="PLoS Genet.">
        <title>Phylogenetically driven sequencing of extremely halophilic archaea reveals strategies for static and dynamic osmo-response.</title>
        <authorList>
            <person name="Becker E.A."/>
            <person name="Seitzer P.M."/>
            <person name="Tritt A."/>
            <person name="Larsen D."/>
            <person name="Krusor M."/>
            <person name="Yao A.I."/>
            <person name="Wu D."/>
            <person name="Madern D."/>
            <person name="Eisen J.A."/>
            <person name="Darling A.E."/>
            <person name="Facciotti M.T."/>
        </authorList>
    </citation>
    <scope>NUCLEOTIDE SEQUENCE [LARGE SCALE GENOMIC DNA]</scope>
    <source>
        <strain evidence="2 3">DSM 21995</strain>
    </source>
</reference>
<comment type="caution">
    <text evidence="2">The sequence shown here is derived from an EMBL/GenBank/DDBJ whole genome shotgun (WGS) entry which is preliminary data.</text>
</comment>
<protein>
    <submittedName>
        <fullName evidence="2">Uncharacterized protein</fullName>
    </submittedName>
</protein>
<evidence type="ECO:0000256" key="1">
    <source>
        <dbReference type="SAM" id="MobiDB-lite"/>
    </source>
</evidence>
<feature type="compositionally biased region" description="Pro residues" evidence="1">
    <location>
        <begin position="524"/>
        <end position="543"/>
    </location>
</feature>
<feature type="region of interest" description="Disordered" evidence="1">
    <location>
        <begin position="501"/>
        <end position="545"/>
    </location>
</feature>
<dbReference type="SUPFAM" id="SSF52540">
    <property type="entry name" value="P-loop containing nucleoside triphosphate hydrolases"/>
    <property type="match status" value="2"/>
</dbReference>
<dbReference type="OrthoDB" id="242083at2157"/>
<dbReference type="PATRIC" id="fig|1227482.3.peg.2861"/>
<proteinExistence type="predicted"/>
<gene>
    <name evidence="2" type="ORF">C469_14157</name>
</gene>